<dbReference type="Pfam" id="PF04299">
    <property type="entry name" value="FMN_bind_2"/>
    <property type="match status" value="1"/>
</dbReference>
<reference evidence="1 2" key="1">
    <citation type="submission" date="2023-01" db="EMBL/GenBank/DDBJ databases">
        <title>Analysis of 21 Apiospora genomes using comparative genomics revels a genus with tremendous synthesis potential of carbohydrate active enzymes and secondary metabolites.</title>
        <authorList>
            <person name="Sorensen T."/>
        </authorList>
    </citation>
    <scope>NUCLEOTIDE SEQUENCE [LARGE SCALE GENOMIC DNA]</scope>
    <source>
        <strain evidence="1 2">CBS 117206</strain>
    </source>
</reference>
<evidence type="ECO:0000313" key="2">
    <source>
        <dbReference type="Proteomes" id="UP001392437"/>
    </source>
</evidence>
<dbReference type="Proteomes" id="UP001392437">
    <property type="component" value="Unassembled WGS sequence"/>
</dbReference>
<keyword evidence="2" id="KW-1185">Reference proteome</keyword>
<organism evidence="1 2">
    <name type="scientific">Apiospora kogelbergensis</name>
    <dbReference type="NCBI Taxonomy" id="1337665"/>
    <lineage>
        <taxon>Eukaryota</taxon>
        <taxon>Fungi</taxon>
        <taxon>Dikarya</taxon>
        <taxon>Ascomycota</taxon>
        <taxon>Pezizomycotina</taxon>
        <taxon>Sordariomycetes</taxon>
        <taxon>Xylariomycetidae</taxon>
        <taxon>Amphisphaeriales</taxon>
        <taxon>Apiosporaceae</taxon>
        <taxon>Apiospora</taxon>
    </lineage>
</organism>
<evidence type="ECO:0000313" key="1">
    <source>
        <dbReference type="EMBL" id="KAK8096882.1"/>
    </source>
</evidence>
<dbReference type="AlphaFoldDB" id="A0AAW0Q9A5"/>
<comment type="caution">
    <text evidence="1">The sequence shown here is derived from an EMBL/GenBank/DDBJ whole genome shotgun (WGS) entry which is preliminary data.</text>
</comment>
<dbReference type="Gene3D" id="2.30.110.10">
    <property type="entry name" value="Electron Transport, Fmn-binding Protein, Chain A"/>
    <property type="match status" value="1"/>
</dbReference>
<dbReference type="PANTHER" id="PTHR35802">
    <property type="entry name" value="PROTEASE SYNTHASE AND SPORULATION PROTEIN PAI 2"/>
    <property type="match status" value="1"/>
</dbReference>
<dbReference type="PANTHER" id="PTHR35802:SF1">
    <property type="entry name" value="PROTEASE SYNTHASE AND SPORULATION PROTEIN PAI 2"/>
    <property type="match status" value="1"/>
</dbReference>
<sequence>MYLRSVHAEKHLPTLRQLIRDFPLGVITTAIPYTTGPFIQSSHIPFLLDVEDESSETELGTLRGHLARANPQSKAMIEAVSKKQDGSNDAEQAAPFNDFLAEEVLVLFTSPVHHYVTPKFYTETKPTTGKVVPTWNYAAVQAYGRAKIYFDPRSEETGTFLTQQISDLSQHAEMSIMGYTGSATDTSRPSPWQVADSPDKYIGLLKKAIIGIEIEIDRLEGKFKMSQEMGAGDRAGVARGFQGLGTETAEGVAKLVKERGDLKKGSD</sequence>
<name>A0AAW0Q9A5_9PEZI</name>
<gene>
    <name evidence="1" type="ORF">PG999_012826</name>
</gene>
<dbReference type="SUPFAM" id="SSF50475">
    <property type="entry name" value="FMN-binding split barrel"/>
    <property type="match status" value="1"/>
</dbReference>
<dbReference type="InterPro" id="IPR007396">
    <property type="entry name" value="TR_PAI2-type"/>
</dbReference>
<protein>
    <submittedName>
        <fullName evidence="1">Transcriptional regulator</fullName>
    </submittedName>
</protein>
<proteinExistence type="predicted"/>
<dbReference type="InterPro" id="IPR012349">
    <property type="entry name" value="Split_barrel_FMN-bd"/>
</dbReference>
<dbReference type="EMBL" id="JAQQWP010000010">
    <property type="protein sequence ID" value="KAK8096882.1"/>
    <property type="molecule type" value="Genomic_DNA"/>
</dbReference>
<accession>A0AAW0Q9A5</accession>